<dbReference type="EMBL" id="OX395142">
    <property type="protein sequence ID" value="CAI5796596.1"/>
    <property type="molecule type" value="Genomic_DNA"/>
</dbReference>
<proteinExistence type="predicted"/>
<dbReference type="AlphaFoldDB" id="A0AA35LHV3"/>
<name>A0AA35LHV3_9SAUR</name>
<dbReference type="PANTHER" id="PTHR47027">
    <property type="entry name" value="REVERSE TRANSCRIPTASE DOMAIN-CONTAINING PROTEIN"/>
    <property type="match status" value="1"/>
</dbReference>
<protein>
    <submittedName>
        <fullName evidence="1">Uncharacterized protein</fullName>
    </submittedName>
</protein>
<accession>A0AA35LHV3</accession>
<evidence type="ECO:0000313" key="1">
    <source>
        <dbReference type="EMBL" id="CAI5796596.1"/>
    </source>
</evidence>
<gene>
    <name evidence="1" type="ORF">PODLI_1B020126</name>
</gene>
<evidence type="ECO:0000313" key="2">
    <source>
        <dbReference type="Proteomes" id="UP001178461"/>
    </source>
</evidence>
<dbReference type="Proteomes" id="UP001178461">
    <property type="component" value="Chromosome 17"/>
</dbReference>
<dbReference type="PANTHER" id="PTHR47027:SF30">
    <property type="entry name" value="THAP-TYPE DOMAIN-CONTAINING PROTEIN"/>
    <property type="match status" value="1"/>
</dbReference>
<reference evidence="1" key="1">
    <citation type="submission" date="2022-12" db="EMBL/GenBank/DDBJ databases">
        <authorList>
            <person name="Alioto T."/>
            <person name="Alioto T."/>
            <person name="Gomez Garrido J."/>
        </authorList>
    </citation>
    <scope>NUCLEOTIDE SEQUENCE</scope>
</reference>
<sequence length="187" mass="21409">MLVKHGPLTNTISNFSKDSINSVSKKILHIAWEDRRTNISVLDEAKITSVEAMILQHQLRWTGHVVWMPDYRLPKQLLYSELKNGKCNVGGQRKRFKDKANLFKCSIYTDNWETPAGEHSSWRTAFTKGVMDFEDTQTQNAREKCARRKARLANPHCDQLPPGNQCPHCGRTRGSRIGLHSPLQTHC</sequence>
<organism evidence="1 2">
    <name type="scientific">Podarcis lilfordi</name>
    <name type="common">Lilford's wall lizard</name>
    <dbReference type="NCBI Taxonomy" id="74358"/>
    <lineage>
        <taxon>Eukaryota</taxon>
        <taxon>Metazoa</taxon>
        <taxon>Chordata</taxon>
        <taxon>Craniata</taxon>
        <taxon>Vertebrata</taxon>
        <taxon>Euteleostomi</taxon>
        <taxon>Lepidosauria</taxon>
        <taxon>Squamata</taxon>
        <taxon>Bifurcata</taxon>
        <taxon>Unidentata</taxon>
        <taxon>Episquamata</taxon>
        <taxon>Laterata</taxon>
        <taxon>Lacertibaenia</taxon>
        <taxon>Lacertidae</taxon>
        <taxon>Podarcis</taxon>
    </lineage>
</organism>
<keyword evidence="2" id="KW-1185">Reference proteome</keyword>